<dbReference type="RefSeq" id="WP_079640582.1">
    <property type="nucleotide sequence ID" value="NZ_FUZF01000001.1"/>
</dbReference>
<evidence type="ECO:0000313" key="1">
    <source>
        <dbReference type="EMBL" id="SKB39210.1"/>
    </source>
</evidence>
<protein>
    <recommendedName>
        <fullName evidence="3">DUF4142 domain-containing protein</fullName>
    </recommendedName>
</protein>
<dbReference type="Proteomes" id="UP000190150">
    <property type="component" value="Unassembled WGS sequence"/>
</dbReference>
<proteinExistence type="predicted"/>
<name>A0A1T5AWR9_9SPHI</name>
<organism evidence="1 2">
    <name type="scientific">Sphingobacterium nematocida</name>
    <dbReference type="NCBI Taxonomy" id="1513896"/>
    <lineage>
        <taxon>Bacteria</taxon>
        <taxon>Pseudomonadati</taxon>
        <taxon>Bacteroidota</taxon>
        <taxon>Sphingobacteriia</taxon>
        <taxon>Sphingobacteriales</taxon>
        <taxon>Sphingobacteriaceae</taxon>
        <taxon>Sphingobacterium</taxon>
    </lineage>
</organism>
<dbReference type="EMBL" id="FUZF01000001">
    <property type="protein sequence ID" value="SKB39210.1"/>
    <property type="molecule type" value="Genomic_DNA"/>
</dbReference>
<sequence length="164" mass="19543">MNIEVWALLFLFIIPTPRSEAQSDPRENEVLRTIVFMRTEGLGMIDLLNQHTHNKEVKALCVRMKTYYVETQPETVELCRGKDLQLDEKDVDLLLSRLKKGFENYKPERDSDYLLLFEEHINKSIQLYAEIVQEQRWENISHFSFTALPELFNLQQEIRKLKKK</sequence>
<accession>A0A1T5AWR9</accession>
<dbReference type="OrthoDB" id="707071at2"/>
<evidence type="ECO:0000313" key="2">
    <source>
        <dbReference type="Proteomes" id="UP000190150"/>
    </source>
</evidence>
<dbReference type="STRING" id="1513896.SAMN05660841_00225"/>
<evidence type="ECO:0008006" key="3">
    <source>
        <dbReference type="Google" id="ProtNLM"/>
    </source>
</evidence>
<reference evidence="2" key="1">
    <citation type="submission" date="2017-02" db="EMBL/GenBank/DDBJ databases">
        <authorList>
            <person name="Varghese N."/>
            <person name="Submissions S."/>
        </authorList>
    </citation>
    <scope>NUCLEOTIDE SEQUENCE [LARGE SCALE GENOMIC DNA]</scope>
    <source>
        <strain evidence="2">DSM 24091</strain>
    </source>
</reference>
<keyword evidence="2" id="KW-1185">Reference proteome</keyword>
<dbReference type="AlphaFoldDB" id="A0A1T5AWR9"/>
<gene>
    <name evidence="1" type="ORF">SAMN05660841_00225</name>
</gene>